<feature type="compositionally biased region" description="Basic and acidic residues" evidence="1">
    <location>
        <begin position="419"/>
        <end position="428"/>
    </location>
</feature>
<keyword evidence="3" id="KW-1185">Reference proteome</keyword>
<dbReference type="Proteomes" id="UP000678393">
    <property type="component" value="Unassembled WGS sequence"/>
</dbReference>
<feature type="compositionally biased region" description="Polar residues" evidence="1">
    <location>
        <begin position="377"/>
        <end position="386"/>
    </location>
</feature>
<dbReference type="GO" id="GO:0043565">
    <property type="term" value="F:sequence-specific DNA binding"/>
    <property type="evidence" value="ECO:0007669"/>
    <property type="project" value="TreeGrafter"/>
</dbReference>
<dbReference type="PANTHER" id="PTHR15131:SF3">
    <property type="entry name" value="SNRNA-ACTIVATING PROTEIN COMPLEX SUBUNIT 1"/>
    <property type="match status" value="1"/>
</dbReference>
<dbReference type="Pfam" id="PF09808">
    <property type="entry name" value="SNAPC1"/>
    <property type="match status" value="1"/>
</dbReference>
<dbReference type="GO" id="GO:0042795">
    <property type="term" value="P:snRNA transcription by RNA polymerase II"/>
    <property type="evidence" value="ECO:0007669"/>
    <property type="project" value="TreeGrafter"/>
</dbReference>
<feature type="compositionally biased region" description="Basic and acidic residues" evidence="1">
    <location>
        <begin position="525"/>
        <end position="535"/>
    </location>
</feature>
<reference evidence="2" key="1">
    <citation type="submission" date="2021-04" db="EMBL/GenBank/DDBJ databases">
        <authorList>
            <consortium name="Molecular Ecology Group"/>
        </authorList>
    </citation>
    <scope>NUCLEOTIDE SEQUENCE</scope>
</reference>
<organism evidence="2 3">
    <name type="scientific">Candidula unifasciata</name>
    <dbReference type="NCBI Taxonomy" id="100452"/>
    <lineage>
        <taxon>Eukaryota</taxon>
        <taxon>Metazoa</taxon>
        <taxon>Spiralia</taxon>
        <taxon>Lophotrochozoa</taxon>
        <taxon>Mollusca</taxon>
        <taxon>Gastropoda</taxon>
        <taxon>Heterobranchia</taxon>
        <taxon>Euthyneura</taxon>
        <taxon>Panpulmonata</taxon>
        <taxon>Eupulmonata</taxon>
        <taxon>Stylommatophora</taxon>
        <taxon>Helicina</taxon>
        <taxon>Helicoidea</taxon>
        <taxon>Geomitridae</taxon>
        <taxon>Candidula</taxon>
    </lineage>
</organism>
<evidence type="ECO:0000313" key="2">
    <source>
        <dbReference type="EMBL" id="CAG5122345.1"/>
    </source>
</evidence>
<feature type="region of interest" description="Disordered" evidence="1">
    <location>
        <begin position="289"/>
        <end position="308"/>
    </location>
</feature>
<dbReference type="AlphaFoldDB" id="A0A8S3Z2X5"/>
<dbReference type="PANTHER" id="PTHR15131">
    <property type="entry name" value="SMALL NUCLEAR RNA ACTIVATING COMPLEX, POLYPEPTIDE 1"/>
    <property type="match status" value="1"/>
</dbReference>
<dbReference type="InterPro" id="IPR019188">
    <property type="entry name" value="SNAPC1"/>
</dbReference>
<dbReference type="EMBL" id="CAJHNH020001265">
    <property type="protein sequence ID" value="CAG5122345.1"/>
    <property type="molecule type" value="Genomic_DNA"/>
</dbReference>
<feature type="compositionally biased region" description="Polar residues" evidence="1">
    <location>
        <begin position="289"/>
        <end position="299"/>
    </location>
</feature>
<feature type="region of interest" description="Disordered" evidence="1">
    <location>
        <begin position="887"/>
        <end position="951"/>
    </location>
</feature>
<evidence type="ECO:0000256" key="1">
    <source>
        <dbReference type="SAM" id="MobiDB-lite"/>
    </source>
</evidence>
<feature type="region of interest" description="Disordered" evidence="1">
    <location>
        <begin position="331"/>
        <end position="535"/>
    </location>
</feature>
<evidence type="ECO:0000313" key="3">
    <source>
        <dbReference type="Proteomes" id="UP000678393"/>
    </source>
</evidence>
<feature type="compositionally biased region" description="Polar residues" evidence="1">
    <location>
        <begin position="440"/>
        <end position="464"/>
    </location>
</feature>
<dbReference type="OrthoDB" id="20127at2759"/>
<name>A0A8S3Z2X5_9EUPU</name>
<accession>A0A8S3Z2X5</accession>
<feature type="compositionally biased region" description="Polar residues" evidence="1">
    <location>
        <begin position="337"/>
        <end position="359"/>
    </location>
</feature>
<dbReference type="GO" id="GO:0019185">
    <property type="term" value="C:snRNA-activating protein complex"/>
    <property type="evidence" value="ECO:0007669"/>
    <property type="project" value="TreeGrafter"/>
</dbReference>
<gene>
    <name evidence="2" type="ORF">CUNI_LOCUS7903</name>
</gene>
<feature type="compositionally biased region" description="Polar residues" evidence="1">
    <location>
        <begin position="484"/>
        <end position="503"/>
    </location>
</feature>
<protein>
    <submittedName>
        <fullName evidence="2">Uncharacterized protein</fullName>
    </submittedName>
</protein>
<proteinExistence type="predicted"/>
<comment type="caution">
    <text evidence="2">The sequence shown here is derived from an EMBL/GenBank/DDBJ whole genome shotgun (WGS) entry which is preliminary data.</text>
</comment>
<feature type="compositionally biased region" description="Polar residues" evidence="1">
    <location>
        <begin position="781"/>
        <end position="830"/>
    </location>
</feature>
<dbReference type="GO" id="GO:0042796">
    <property type="term" value="P:snRNA transcription by RNA polymerase III"/>
    <property type="evidence" value="ECO:0007669"/>
    <property type="project" value="TreeGrafter"/>
</dbReference>
<sequence length="965" mass="107939">MKKKPEGLDYLPTTGVRTDLKRFMNKFLEHNTVRYEQFVEVWRDTNMVYLCAGRASDREAREFVEKVLLIAQEYFLPPYQFQVRVGGLYLLYAIYQIQPLSPKVKIRLTSGQWRESVLFQQQAAQQNHLDVVYVFQRLLQEQAFLFCYTPSEMSIHSAIKETEETGDDLADRLKEEKTAVTSLFNYESLEKLSYIQDQYQQMKIGLAGPSAIRPDKSLDVALTELVEDVVVLLQSFKEKVSSFSRQVTTVVVIDPCRQVTVVIDPEWNWMREDVHVICEVETTGSRRQMLKSQAYSQPKSRTKTRQGYLAVNSLSTSPAKLAISGTPHVAHTDKQLPANTSSTQRPACSSEPQQISNTSDADDDRDQDYLPSHRPSPATSESTHCIKNSRREVLAEQNSGTEEPPQLNPPARKRGRPRKFSDLMEESCKTQNKKHPGQENYGQGSTAVRSKVQDVSHSQDSSALKNKVAFKFRRTEKGAEQPRSLGQDTAEQPRSLGQDTAEQLGNPRHDAINSQTPPTRRGRPRKCDRSENPEVAGELKRTFCADDTSNSGGKKARFELVVFPTGRLHSVLQTTSSRVDPTAYRTQIPFAVLDSSNLSQTVQQFTPKPRQDLSEIEAATFQTPDMLNNKRVRKKRVGSDSVTLTEIVVGKEVGKPAVIKSQIVRKSVIDKCAAQTSATRPATQITPNISVTQTSLKQTSDTHVIPGTGSDTHVIPGTGATDSAGEADDVEESQSSHPVKALKKYSTGDSLNRLKKRCRRQLEEDTMSVAQFVKRFVAEDTQAQLSKPQPKTPQETTAVKQPSVKSQHNSHLTVKSPHNSQLTVKSQPNSELPVKSDQQAAVLRKPSVKQIQQKIAISRKPSVKYQQNSELSVKCKQNTAVFKKLLSGPSVTTGGESPKLVTQGDSPHKDSTAKNTKTVSKDILPPWTSKRKSSSRLLTSPKQKFRPKIKDKTEVNPSLVQFRFL</sequence>
<feature type="region of interest" description="Disordered" evidence="1">
    <location>
        <begin position="781"/>
        <end position="845"/>
    </location>
</feature>
<feature type="region of interest" description="Disordered" evidence="1">
    <location>
        <begin position="697"/>
        <end position="740"/>
    </location>
</feature>